<comment type="subcellular location">
    <subcellularLocation>
        <location evidence="2">Secreted</location>
    </subcellularLocation>
</comment>
<dbReference type="PANTHER" id="PTHR13062">
    <property type="entry name" value="COLLAGENASE"/>
    <property type="match status" value="1"/>
</dbReference>
<dbReference type="InterPro" id="IPR048665">
    <property type="entry name" value="InhA-like_VEG"/>
</dbReference>
<evidence type="ECO:0000256" key="8">
    <source>
        <dbReference type="ARBA" id="ARBA00022833"/>
    </source>
</evidence>
<keyword evidence="4" id="KW-0645">Protease</keyword>
<evidence type="ECO:0000256" key="1">
    <source>
        <dbReference type="ARBA" id="ARBA00001947"/>
    </source>
</evidence>
<evidence type="ECO:0000313" key="14">
    <source>
        <dbReference type="Proteomes" id="UP000306719"/>
    </source>
</evidence>
<dbReference type="Pfam" id="PF18911">
    <property type="entry name" value="PKD_4"/>
    <property type="match status" value="2"/>
</dbReference>
<keyword evidence="3" id="KW-0964">Secreted</keyword>
<dbReference type="InterPro" id="IPR022409">
    <property type="entry name" value="PKD/Chitinase_dom"/>
</dbReference>
<dbReference type="Gene3D" id="2.60.40.10">
    <property type="entry name" value="Immunoglobulins"/>
    <property type="match status" value="3"/>
</dbReference>
<name>A0A5S3X5U7_9GAMM</name>
<sequence>MRILSLVACLELYSATCYYPFDYRIGYISMKFNLLVLMVLIAQPLQALQVDQQQLRYWLEKRAGRALSDYEASQQISDYLSGLDNLAMRVPYNGKPPTGSSYLRGYQGASGSSVNGAKILAILVDFPDLPHDDNRLTQSDSDMFYPSYPVSHYEQLIFSEQGFKAPDGQVLNSASQYYQQASGGSYALTGEVYGWVTVAQNAQYYGQRVGVSRDINVASLVKEAVELAVSRYDINLSDYDLTDLNDLDGDGIINEPDGVVDHIMLFHSSIGEEAGGGVLGTDAIWSHRFVVSEDGYTPVAISNSDIRIHNYTVNPIDASTGVVVHEFGHELGLIDEYDLSNGNIGEPVANWSVMSNGNWLGTLRGSQPVSFSPRNLERLQAKLGGNWINLNELQLAQLTQASQVELHHVGEHTGKTNQLKVNLPASLEYIGEPINGQYQYYSGQGNAKVNRATMSLTLPDTGELRLVAQARFDIEDSYDFFQVKVNEQPIAGNLTKAQHPIYPSVANYIDGDSGQVEGGSNGSKIVELSYPLSDYAGQQVKVDLIYQTDSVEYGFGILLDDITIYAGENVIFVADAESSEQFSLAGFSRIAKYRAGLEQAYYVQLRSHLGIDAGLKGASYAPGVLLWYGNENVENNSVSLHPGKGKILVIDTDQLIIPGANGVTPAVTRIQLRDAAMRVQDQPAGLGDNRLQAVSQFNDSQDYSHPHQPLSGVVLPENGLSIEVLEVSEDYRNAQLEVSVDTTPKIQLQVNELIVDFSVSGLELNTTDTFAWQFGDGNRSEMLKPKHQYEAQGVYKVMFTRTNEAGEAQSIEQQVVITAPLVLTGTNVAIDNGRLEASVDFKGGANPVTVHWELGDGQILEGHNIEHQYRLSGRYLIVVTLEDANGSKVSKSIEKSIAVPLSGTINVVKNGLSADFSLSAQGGSGNYEINWDFGDGQIGRGASVSHSYQNAGSYQVSATVSDQSNDQQVVLRADVTLVESAGEGGSAGGLFALSMLMLVMTGIRKRPAYAGR</sequence>
<evidence type="ECO:0000256" key="7">
    <source>
        <dbReference type="ARBA" id="ARBA00022801"/>
    </source>
</evidence>
<dbReference type="Pfam" id="PF00801">
    <property type="entry name" value="PKD"/>
    <property type="match status" value="1"/>
</dbReference>
<evidence type="ECO:0000313" key="13">
    <source>
        <dbReference type="EMBL" id="TMP39428.1"/>
    </source>
</evidence>
<dbReference type="SMART" id="SM00089">
    <property type="entry name" value="PKD"/>
    <property type="match status" value="3"/>
</dbReference>
<dbReference type="GO" id="GO:0005576">
    <property type="term" value="C:extracellular region"/>
    <property type="evidence" value="ECO:0007669"/>
    <property type="project" value="UniProtKB-SubCell"/>
</dbReference>
<dbReference type="NCBIfam" id="TIGR03296">
    <property type="entry name" value="M6dom_TIGR03296"/>
    <property type="match status" value="1"/>
</dbReference>
<dbReference type="CDD" id="cd00146">
    <property type="entry name" value="PKD"/>
    <property type="match status" value="2"/>
</dbReference>
<evidence type="ECO:0000256" key="3">
    <source>
        <dbReference type="ARBA" id="ARBA00022525"/>
    </source>
</evidence>
<comment type="cofactor">
    <cofactor evidence="1">
        <name>Zn(2+)</name>
        <dbReference type="ChEBI" id="CHEBI:29105"/>
    </cofactor>
</comment>
<keyword evidence="6" id="KW-0732">Signal</keyword>
<dbReference type="SUPFAM" id="SSF55486">
    <property type="entry name" value="Metalloproteases ('zincins'), catalytic domain"/>
    <property type="match status" value="1"/>
</dbReference>
<accession>A0A5S3X5U7</accession>
<dbReference type="PROSITE" id="PS50093">
    <property type="entry name" value="PKD"/>
    <property type="match status" value="3"/>
</dbReference>
<evidence type="ECO:0000256" key="11">
    <source>
        <dbReference type="ARBA" id="ARBA00023049"/>
    </source>
</evidence>
<dbReference type="GO" id="GO:0008237">
    <property type="term" value="F:metallopeptidase activity"/>
    <property type="evidence" value="ECO:0007669"/>
    <property type="project" value="UniProtKB-KW"/>
</dbReference>
<keyword evidence="8" id="KW-0862">Zinc</keyword>
<dbReference type="Pfam" id="PF20773">
    <property type="entry name" value="InhA-like_MAM"/>
    <property type="match status" value="1"/>
</dbReference>
<evidence type="ECO:0000256" key="6">
    <source>
        <dbReference type="ARBA" id="ARBA00022729"/>
    </source>
</evidence>
<dbReference type="InterPro" id="IPR000601">
    <property type="entry name" value="PKD_dom"/>
</dbReference>
<dbReference type="OrthoDB" id="275270at2"/>
<dbReference type="GO" id="GO:0046872">
    <property type="term" value="F:metal ion binding"/>
    <property type="evidence" value="ECO:0007669"/>
    <property type="project" value="UniProtKB-KW"/>
</dbReference>
<dbReference type="InterPro" id="IPR035986">
    <property type="entry name" value="PKD_dom_sf"/>
</dbReference>
<dbReference type="EMBL" id="PNCJ01000005">
    <property type="protein sequence ID" value="TMP39428.1"/>
    <property type="molecule type" value="Genomic_DNA"/>
</dbReference>
<keyword evidence="9" id="KW-0106">Calcium</keyword>
<feature type="domain" description="PKD" evidence="12">
    <location>
        <begin position="897"/>
        <end position="962"/>
    </location>
</feature>
<dbReference type="AlphaFoldDB" id="A0A5S3X5U7"/>
<dbReference type="Pfam" id="PF20774">
    <property type="entry name" value="InhA-like_VEG"/>
    <property type="match status" value="1"/>
</dbReference>
<evidence type="ECO:0000256" key="4">
    <source>
        <dbReference type="ARBA" id="ARBA00022670"/>
    </source>
</evidence>
<evidence type="ECO:0000256" key="10">
    <source>
        <dbReference type="ARBA" id="ARBA00023026"/>
    </source>
</evidence>
<keyword evidence="11" id="KW-0482">Metalloprotease</keyword>
<proteinExistence type="predicted"/>
<feature type="domain" description="PKD" evidence="12">
    <location>
        <begin position="846"/>
        <end position="904"/>
    </location>
</feature>
<dbReference type="Proteomes" id="UP000306719">
    <property type="component" value="Unassembled WGS sequence"/>
</dbReference>
<keyword evidence="10" id="KW-0843">Virulence</keyword>
<keyword evidence="7" id="KW-0378">Hydrolase</keyword>
<dbReference type="Pfam" id="PF05547">
    <property type="entry name" value="Peptidase_M6"/>
    <property type="match status" value="1"/>
</dbReference>
<dbReference type="GO" id="GO:0006508">
    <property type="term" value="P:proteolysis"/>
    <property type="evidence" value="ECO:0007669"/>
    <property type="project" value="UniProtKB-KW"/>
</dbReference>
<protein>
    <submittedName>
        <fullName evidence="13">Peptidase M6</fullName>
    </submittedName>
</protein>
<gene>
    <name evidence="13" type="ORF">CWB98_02205</name>
</gene>
<evidence type="ECO:0000256" key="5">
    <source>
        <dbReference type="ARBA" id="ARBA00022723"/>
    </source>
</evidence>
<dbReference type="InterPro" id="IPR013783">
    <property type="entry name" value="Ig-like_fold"/>
</dbReference>
<reference evidence="13 14" key="1">
    <citation type="submission" date="2018-01" db="EMBL/GenBank/DDBJ databases">
        <authorList>
            <person name="Paulsen S."/>
            <person name="Gram L.K."/>
        </authorList>
    </citation>
    <scope>NUCLEOTIDE SEQUENCE [LARGE SCALE GENOMIC DNA]</scope>
    <source>
        <strain evidence="13 14">S2599</strain>
    </source>
</reference>
<keyword evidence="5" id="KW-0479">Metal-binding</keyword>
<dbReference type="PANTHER" id="PTHR13062:SF12">
    <property type="entry name" value="ALPHA-2-MACROGLOBULIN DOMAIN-CONTAINING PROTEIN"/>
    <property type="match status" value="1"/>
</dbReference>
<comment type="caution">
    <text evidence="13">The sequence shown here is derived from an EMBL/GenBank/DDBJ whole genome shotgun (WGS) entry which is preliminary data.</text>
</comment>
<dbReference type="SUPFAM" id="SSF49299">
    <property type="entry name" value="PKD domain"/>
    <property type="match status" value="3"/>
</dbReference>
<feature type="domain" description="PKD" evidence="12">
    <location>
        <begin position="769"/>
        <end position="824"/>
    </location>
</feature>
<reference evidence="14" key="2">
    <citation type="submission" date="2019-06" db="EMBL/GenBank/DDBJ databases">
        <title>Co-occurence of chitin degradation, pigmentation and bioactivity in marine Pseudoalteromonas.</title>
        <authorList>
            <person name="Sonnenschein E.C."/>
            <person name="Bech P.K."/>
        </authorList>
    </citation>
    <scope>NUCLEOTIDE SEQUENCE [LARGE SCALE GENOMIC DNA]</scope>
    <source>
        <strain evidence="14">S2599</strain>
    </source>
</reference>
<evidence type="ECO:0000256" key="9">
    <source>
        <dbReference type="ARBA" id="ARBA00022837"/>
    </source>
</evidence>
<evidence type="ECO:0000259" key="12">
    <source>
        <dbReference type="PROSITE" id="PS50093"/>
    </source>
</evidence>
<organism evidence="13 14">
    <name type="scientific">Pseudoalteromonas rubra</name>
    <dbReference type="NCBI Taxonomy" id="43658"/>
    <lineage>
        <taxon>Bacteria</taxon>
        <taxon>Pseudomonadati</taxon>
        <taxon>Pseudomonadota</taxon>
        <taxon>Gammaproteobacteria</taxon>
        <taxon>Alteromonadales</taxon>
        <taxon>Pseudoalteromonadaceae</taxon>
        <taxon>Pseudoalteromonas</taxon>
    </lineage>
</organism>
<dbReference type="InterPro" id="IPR008757">
    <property type="entry name" value="Peptidase_M6-like_domain"/>
</dbReference>
<evidence type="ECO:0000256" key="2">
    <source>
        <dbReference type="ARBA" id="ARBA00004613"/>
    </source>
</evidence>